<proteinExistence type="predicted"/>
<dbReference type="GO" id="GO:0004540">
    <property type="term" value="F:RNA nuclease activity"/>
    <property type="evidence" value="ECO:0007669"/>
    <property type="project" value="InterPro"/>
</dbReference>
<comment type="caution">
    <text evidence="3">The sequence shown here is derived from an EMBL/GenBank/DDBJ whole genome shotgun (WGS) entry which is preliminary data.</text>
</comment>
<dbReference type="Proteomes" id="UP000543804">
    <property type="component" value="Unassembled WGS sequence"/>
</dbReference>
<name>A0A848B9K9_9FIRM</name>
<accession>A0A848B9K9</accession>
<feature type="domain" description="NYN" evidence="2">
    <location>
        <begin position="10"/>
        <end position="142"/>
    </location>
</feature>
<evidence type="ECO:0000313" key="3">
    <source>
        <dbReference type="EMBL" id="NMD98635.1"/>
    </source>
</evidence>
<dbReference type="EMBL" id="JABAFA010000008">
    <property type="protein sequence ID" value="NMD98635.1"/>
    <property type="molecule type" value="Genomic_DNA"/>
</dbReference>
<feature type="compositionally biased region" description="Basic and acidic residues" evidence="1">
    <location>
        <begin position="227"/>
        <end position="256"/>
    </location>
</feature>
<dbReference type="RefSeq" id="WP_164175274.1">
    <property type="nucleotide sequence ID" value="NZ_JABAFA010000008.1"/>
</dbReference>
<dbReference type="PANTHER" id="PTHR35811:SF1">
    <property type="entry name" value="HTH OST-TYPE DOMAIN-CONTAINING PROTEIN"/>
    <property type="match status" value="1"/>
</dbReference>
<evidence type="ECO:0000256" key="1">
    <source>
        <dbReference type="SAM" id="MobiDB-lite"/>
    </source>
</evidence>
<evidence type="ECO:0000259" key="2">
    <source>
        <dbReference type="Pfam" id="PF01936"/>
    </source>
</evidence>
<reference evidence="3 4" key="1">
    <citation type="submission" date="2020-04" db="EMBL/GenBank/DDBJ databases">
        <authorList>
            <person name="Hitch T.C.A."/>
            <person name="Wylensek D."/>
            <person name="Clavel T."/>
        </authorList>
    </citation>
    <scope>NUCLEOTIDE SEQUENCE [LARGE SCALE GENOMIC DNA]</scope>
    <source>
        <strain evidence="3 4">PG-130-P53-12</strain>
    </source>
</reference>
<sequence>MTFDSSNDTVAILYDIENAPFEMLDYTLGKARRFQPCRIIVVTDWEKCPTDQKRWERLRRRPGFTFRSVTRTYLGKNSLDSALYDSAVLLYKDGVRRFFIITTDSDFVRIAEALNKGEKSYIIGVGTRQASETLRNAYDEFLCYPPEKPVKPVKKTARKAKNEKAEKEEIAAKAEHQTQEEKPQEKAKRSSRKAAAEKAEAKETKKSAKVEKAPAEEKKPRVSNKATQDEKGREKPKTKGKEAAAKKAHGLQEQKTAEQATAPAAAEPGTLVLRLPRTLQHELVQRMQSEGVSMDELVTYLLMRGMMH</sequence>
<organism evidence="3 4">
    <name type="scientific">Selenomonas bovis</name>
    <dbReference type="NCBI Taxonomy" id="416586"/>
    <lineage>
        <taxon>Bacteria</taxon>
        <taxon>Bacillati</taxon>
        <taxon>Bacillota</taxon>
        <taxon>Negativicutes</taxon>
        <taxon>Selenomonadales</taxon>
        <taxon>Selenomonadaceae</taxon>
        <taxon>Selenomonas</taxon>
    </lineage>
</organism>
<dbReference type="Pfam" id="PF01936">
    <property type="entry name" value="NYN"/>
    <property type="match status" value="1"/>
</dbReference>
<evidence type="ECO:0000313" key="4">
    <source>
        <dbReference type="Proteomes" id="UP000543804"/>
    </source>
</evidence>
<dbReference type="InterPro" id="IPR021139">
    <property type="entry name" value="NYN"/>
</dbReference>
<keyword evidence="4" id="KW-1185">Reference proteome</keyword>
<feature type="compositionally biased region" description="Low complexity" evidence="1">
    <location>
        <begin position="257"/>
        <end position="268"/>
    </location>
</feature>
<dbReference type="AlphaFoldDB" id="A0A848B9K9"/>
<dbReference type="PANTHER" id="PTHR35811">
    <property type="entry name" value="SLR1870 PROTEIN"/>
    <property type="match status" value="1"/>
</dbReference>
<gene>
    <name evidence="3" type="ORF">HF878_03940</name>
</gene>
<feature type="region of interest" description="Disordered" evidence="1">
    <location>
        <begin position="149"/>
        <end position="269"/>
    </location>
</feature>
<feature type="compositionally biased region" description="Basic and acidic residues" evidence="1">
    <location>
        <begin position="160"/>
        <end position="220"/>
    </location>
</feature>
<dbReference type="Gene3D" id="3.40.50.1010">
    <property type="entry name" value="5'-nuclease"/>
    <property type="match status" value="1"/>
</dbReference>
<protein>
    <submittedName>
        <fullName evidence="3">NYN domain-containing protein</fullName>
    </submittedName>
</protein>